<protein>
    <submittedName>
        <fullName evidence="6">LysR family transcriptional regulator</fullName>
    </submittedName>
</protein>
<proteinExistence type="inferred from homology"/>
<dbReference type="Proteomes" id="UP000656881">
    <property type="component" value="Unassembled WGS sequence"/>
</dbReference>
<dbReference type="SUPFAM" id="SSF46785">
    <property type="entry name" value="Winged helix' DNA-binding domain"/>
    <property type="match status" value="1"/>
</dbReference>
<keyword evidence="2" id="KW-0805">Transcription regulation</keyword>
<dbReference type="Gene3D" id="3.40.190.10">
    <property type="entry name" value="Periplasmic binding protein-like II"/>
    <property type="match status" value="2"/>
</dbReference>
<evidence type="ECO:0000256" key="1">
    <source>
        <dbReference type="ARBA" id="ARBA00009437"/>
    </source>
</evidence>
<name>A0ABQ2M2P8_9ACTN</name>
<keyword evidence="4" id="KW-0804">Transcription</keyword>
<evidence type="ECO:0000256" key="3">
    <source>
        <dbReference type="ARBA" id="ARBA00023125"/>
    </source>
</evidence>
<evidence type="ECO:0000256" key="2">
    <source>
        <dbReference type="ARBA" id="ARBA00023015"/>
    </source>
</evidence>
<dbReference type="Pfam" id="PF00126">
    <property type="entry name" value="HTH_1"/>
    <property type="match status" value="1"/>
</dbReference>
<feature type="domain" description="HTH lysR-type" evidence="5">
    <location>
        <begin position="16"/>
        <end position="68"/>
    </location>
</feature>
<dbReference type="Gene3D" id="1.10.10.10">
    <property type="entry name" value="Winged helix-like DNA-binding domain superfamily/Winged helix DNA-binding domain"/>
    <property type="match status" value="1"/>
</dbReference>
<dbReference type="Pfam" id="PF03466">
    <property type="entry name" value="LysR_substrate"/>
    <property type="match status" value="1"/>
</dbReference>
<keyword evidence="3" id="KW-0238">DNA-binding</keyword>
<evidence type="ECO:0000259" key="5">
    <source>
        <dbReference type="PROSITE" id="PS50931"/>
    </source>
</evidence>
<dbReference type="PANTHER" id="PTHR30126">
    <property type="entry name" value="HTH-TYPE TRANSCRIPTIONAL REGULATOR"/>
    <property type="match status" value="1"/>
</dbReference>
<reference evidence="7" key="1">
    <citation type="journal article" date="2019" name="Int. J. Syst. Evol. Microbiol.">
        <title>The Global Catalogue of Microorganisms (GCM) 10K type strain sequencing project: providing services to taxonomists for standard genome sequencing and annotation.</title>
        <authorList>
            <consortium name="The Broad Institute Genomics Platform"/>
            <consortium name="The Broad Institute Genome Sequencing Center for Infectious Disease"/>
            <person name="Wu L."/>
            <person name="Ma J."/>
        </authorList>
    </citation>
    <scope>NUCLEOTIDE SEQUENCE [LARGE SCALE GENOMIC DNA]</scope>
    <source>
        <strain evidence="7">CGMCC 4.7349</strain>
    </source>
</reference>
<comment type="similarity">
    <text evidence="1">Belongs to the LysR transcriptional regulatory family.</text>
</comment>
<dbReference type="PRINTS" id="PR00039">
    <property type="entry name" value="HTHLYSR"/>
</dbReference>
<keyword evidence="7" id="KW-1185">Reference proteome</keyword>
<dbReference type="SUPFAM" id="SSF53850">
    <property type="entry name" value="Periplasmic binding protein-like II"/>
    <property type="match status" value="1"/>
</dbReference>
<dbReference type="PANTHER" id="PTHR30126:SF39">
    <property type="entry name" value="HTH-TYPE TRANSCRIPTIONAL REGULATOR CYSL"/>
    <property type="match status" value="1"/>
</dbReference>
<evidence type="ECO:0000313" key="6">
    <source>
        <dbReference type="EMBL" id="GGO46153.1"/>
    </source>
</evidence>
<gene>
    <name evidence="6" type="ORF">GCM10012286_36400</name>
</gene>
<organism evidence="6 7">
    <name type="scientific">Streptomyces lasiicapitis</name>
    <dbReference type="NCBI Taxonomy" id="1923961"/>
    <lineage>
        <taxon>Bacteria</taxon>
        <taxon>Bacillati</taxon>
        <taxon>Actinomycetota</taxon>
        <taxon>Actinomycetes</taxon>
        <taxon>Kitasatosporales</taxon>
        <taxon>Streptomycetaceae</taxon>
        <taxon>Streptomyces</taxon>
    </lineage>
</organism>
<dbReference type="InterPro" id="IPR036390">
    <property type="entry name" value="WH_DNA-bd_sf"/>
</dbReference>
<dbReference type="InterPro" id="IPR000847">
    <property type="entry name" value="LysR_HTH_N"/>
</dbReference>
<dbReference type="InterPro" id="IPR036388">
    <property type="entry name" value="WH-like_DNA-bd_sf"/>
</dbReference>
<comment type="caution">
    <text evidence="6">The sequence shown here is derived from an EMBL/GenBank/DDBJ whole genome shotgun (WGS) entry which is preliminary data.</text>
</comment>
<dbReference type="InterPro" id="IPR005119">
    <property type="entry name" value="LysR_subst-bd"/>
</dbReference>
<evidence type="ECO:0000256" key="4">
    <source>
        <dbReference type="ARBA" id="ARBA00023163"/>
    </source>
</evidence>
<sequence>MTQRAAPPHRADLGTLRSFLAVYRSGGVAKAADALGLSQPAVSRHVKALERIAGRALFERSGRGIAPTEEGHLLATRVAGHLDALEGALDVVAPHADDHAAPVLFGAPADLLEAHILPRLAPMTAASGRTVHCRIGLSPELTEVLLNDELDLAVVTKIEGAPTKQLYLRHLCDEEFVLIGRTGEPPFHDAARDARPFIGYSRAMPMARRYFRSCWDTLPPEPSLTVADMRAVVAAVRAGGGIGVVPRYLAQGGLDAGEVAILHTPGRPVGNAIYLAARRGREQLPRVQAVFALLCGGTVGDVSDTSGA</sequence>
<dbReference type="CDD" id="cd05466">
    <property type="entry name" value="PBP2_LTTR_substrate"/>
    <property type="match status" value="1"/>
</dbReference>
<accession>A0ABQ2M2P8</accession>
<dbReference type="RefSeq" id="WP_189174741.1">
    <property type="nucleotide sequence ID" value="NZ_BMNG01000007.1"/>
</dbReference>
<dbReference type="EMBL" id="BMNG01000007">
    <property type="protein sequence ID" value="GGO46153.1"/>
    <property type="molecule type" value="Genomic_DNA"/>
</dbReference>
<evidence type="ECO:0000313" key="7">
    <source>
        <dbReference type="Proteomes" id="UP000656881"/>
    </source>
</evidence>
<dbReference type="PROSITE" id="PS50931">
    <property type="entry name" value="HTH_LYSR"/>
    <property type="match status" value="1"/>
</dbReference>